<feature type="transmembrane region" description="Helical" evidence="5">
    <location>
        <begin position="215"/>
        <end position="235"/>
    </location>
</feature>
<feature type="transmembrane region" description="Helical" evidence="5">
    <location>
        <begin position="92"/>
        <end position="110"/>
    </location>
</feature>
<dbReference type="EMBL" id="JACHMG010000001">
    <property type="protein sequence ID" value="MBB4683426.1"/>
    <property type="molecule type" value="Genomic_DNA"/>
</dbReference>
<feature type="transmembrane region" description="Helical" evidence="5">
    <location>
        <begin position="307"/>
        <end position="331"/>
    </location>
</feature>
<comment type="subcellular location">
    <subcellularLocation>
        <location evidence="1">Cell membrane</location>
        <topology evidence="1">Multi-pass membrane protein</topology>
    </subcellularLocation>
</comment>
<gene>
    <name evidence="7" type="ORF">BJY18_000911</name>
</gene>
<feature type="transmembrane region" description="Helical" evidence="5">
    <location>
        <begin position="343"/>
        <end position="361"/>
    </location>
</feature>
<evidence type="ECO:0000256" key="4">
    <source>
        <dbReference type="ARBA" id="ARBA00023136"/>
    </source>
</evidence>
<comment type="caution">
    <text evidence="7">The sequence shown here is derived from an EMBL/GenBank/DDBJ whole genome shotgun (WGS) entry which is preliminary data.</text>
</comment>
<evidence type="ECO:0000256" key="1">
    <source>
        <dbReference type="ARBA" id="ARBA00004651"/>
    </source>
</evidence>
<dbReference type="InterPro" id="IPR020846">
    <property type="entry name" value="MFS_dom"/>
</dbReference>
<dbReference type="GO" id="GO:0022857">
    <property type="term" value="F:transmembrane transporter activity"/>
    <property type="evidence" value="ECO:0007669"/>
    <property type="project" value="InterPro"/>
</dbReference>
<dbReference type="InterPro" id="IPR036259">
    <property type="entry name" value="MFS_trans_sf"/>
</dbReference>
<organism evidence="7 8">
    <name type="scientific">Amycolatopsis jiangsuensis</name>
    <dbReference type="NCBI Taxonomy" id="1181879"/>
    <lineage>
        <taxon>Bacteria</taxon>
        <taxon>Bacillati</taxon>
        <taxon>Actinomycetota</taxon>
        <taxon>Actinomycetes</taxon>
        <taxon>Pseudonocardiales</taxon>
        <taxon>Pseudonocardiaceae</taxon>
        <taxon>Amycolatopsis</taxon>
    </lineage>
</organism>
<feature type="transmembrane region" description="Helical" evidence="5">
    <location>
        <begin position="31"/>
        <end position="55"/>
    </location>
</feature>
<feature type="transmembrane region" description="Helical" evidence="5">
    <location>
        <begin position="267"/>
        <end position="286"/>
    </location>
</feature>
<keyword evidence="8" id="KW-1185">Reference proteome</keyword>
<feature type="transmembrane region" description="Helical" evidence="5">
    <location>
        <begin position="242"/>
        <end position="261"/>
    </location>
</feature>
<dbReference type="Gene3D" id="1.20.1250.20">
    <property type="entry name" value="MFS general substrate transporter like domains"/>
    <property type="match status" value="1"/>
</dbReference>
<evidence type="ECO:0000313" key="7">
    <source>
        <dbReference type="EMBL" id="MBB4683426.1"/>
    </source>
</evidence>
<evidence type="ECO:0000256" key="3">
    <source>
        <dbReference type="ARBA" id="ARBA00022989"/>
    </source>
</evidence>
<protein>
    <submittedName>
        <fullName evidence="7">MFS family permease</fullName>
    </submittedName>
</protein>
<dbReference type="AlphaFoldDB" id="A0A840IM69"/>
<dbReference type="RefSeq" id="WP_184777906.1">
    <property type="nucleotide sequence ID" value="NZ_JACHMG010000001.1"/>
</dbReference>
<dbReference type="GO" id="GO:0005886">
    <property type="term" value="C:plasma membrane"/>
    <property type="evidence" value="ECO:0007669"/>
    <property type="project" value="UniProtKB-SubCell"/>
</dbReference>
<evidence type="ECO:0000259" key="6">
    <source>
        <dbReference type="PROSITE" id="PS50850"/>
    </source>
</evidence>
<evidence type="ECO:0000256" key="2">
    <source>
        <dbReference type="ARBA" id="ARBA00022692"/>
    </source>
</evidence>
<evidence type="ECO:0000313" key="8">
    <source>
        <dbReference type="Proteomes" id="UP000581769"/>
    </source>
</evidence>
<sequence>MAPGRVLLIATLLYLGGAALCVGAPSMAFVLAGTIVRGLSGGLLAGFGMTALGALYQGAVRTRVMGLFALMWLLPSLAGPAVNAVVTVAVGWRAAMAWPAVLIVLGRLLIGRDVELIPWKRDHAERLELGNAIVLLGGLAVATTAPAVQNRVAGTVMLALGVAAAIGAGLRILWSQVDGDRARFRITVTMFWLCLAFFGGGGAVPLAAVNGLGHGIVASSVAVGAGLVAWALTGLRRSGGRALPGLLLVTVALVLEVVPQLPVTGPVPALPILVTAWALAGLGMGLSYAPVSSSVFDGVRTEETPRLGIAIAFAETAGTAVGALLSGGVFSTATSLGTNVRGAVIWSFGLLAAAAAVAVAAHRRGRPQWRD</sequence>
<dbReference type="PROSITE" id="PS50850">
    <property type="entry name" value="MFS"/>
    <property type="match status" value="1"/>
</dbReference>
<dbReference type="SUPFAM" id="SSF103473">
    <property type="entry name" value="MFS general substrate transporter"/>
    <property type="match status" value="1"/>
</dbReference>
<feature type="transmembrane region" description="Helical" evidence="5">
    <location>
        <begin position="67"/>
        <end position="86"/>
    </location>
</feature>
<name>A0A840IM69_9PSEU</name>
<keyword evidence="2 5" id="KW-0812">Transmembrane</keyword>
<keyword evidence="4 5" id="KW-0472">Membrane</keyword>
<feature type="transmembrane region" description="Helical" evidence="5">
    <location>
        <begin position="186"/>
        <end position="209"/>
    </location>
</feature>
<feature type="transmembrane region" description="Helical" evidence="5">
    <location>
        <begin position="130"/>
        <end position="148"/>
    </location>
</feature>
<dbReference type="Proteomes" id="UP000581769">
    <property type="component" value="Unassembled WGS sequence"/>
</dbReference>
<proteinExistence type="predicted"/>
<feature type="domain" description="Major facilitator superfamily (MFS) profile" evidence="6">
    <location>
        <begin position="1"/>
        <end position="370"/>
    </location>
</feature>
<feature type="transmembrane region" description="Helical" evidence="5">
    <location>
        <begin position="154"/>
        <end position="174"/>
    </location>
</feature>
<keyword evidence="3 5" id="KW-1133">Transmembrane helix</keyword>
<reference evidence="7 8" key="1">
    <citation type="submission" date="2020-08" db="EMBL/GenBank/DDBJ databases">
        <title>Sequencing the genomes of 1000 actinobacteria strains.</title>
        <authorList>
            <person name="Klenk H.-P."/>
        </authorList>
    </citation>
    <scope>NUCLEOTIDE SEQUENCE [LARGE SCALE GENOMIC DNA]</scope>
    <source>
        <strain evidence="7 8">DSM 45859</strain>
    </source>
</reference>
<evidence type="ECO:0000256" key="5">
    <source>
        <dbReference type="SAM" id="Phobius"/>
    </source>
</evidence>
<accession>A0A840IM69</accession>